<name>A0A3M7R7U8_BRAPC</name>
<reference evidence="1 2" key="1">
    <citation type="journal article" date="2018" name="Sci. Rep.">
        <title>Genomic signatures of local adaptation to the degree of environmental predictability in rotifers.</title>
        <authorList>
            <person name="Franch-Gras L."/>
            <person name="Hahn C."/>
            <person name="Garcia-Roger E.M."/>
            <person name="Carmona M.J."/>
            <person name="Serra M."/>
            <person name="Gomez A."/>
        </authorList>
    </citation>
    <scope>NUCLEOTIDE SEQUENCE [LARGE SCALE GENOMIC DNA]</scope>
    <source>
        <strain evidence="1">HYR1</strain>
    </source>
</reference>
<accession>A0A3M7R7U8</accession>
<gene>
    <name evidence="1" type="ORF">BpHYR1_030501</name>
</gene>
<dbReference type="AlphaFoldDB" id="A0A3M7R7U8"/>
<proteinExistence type="predicted"/>
<organism evidence="1 2">
    <name type="scientific">Brachionus plicatilis</name>
    <name type="common">Marine rotifer</name>
    <name type="synonym">Brachionus muelleri</name>
    <dbReference type="NCBI Taxonomy" id="10195"/>
    <lineage>
        <taxon>Eukaryota</taxon>
        <taxon>Metazoa</taxon>
        <taxon>Spiralia</taxon>
        <taxon>Gnathifera</taxon>
        <taxon>Rotifera</taxon>
        <taxon>Eurotatoria</taxon>
        <taxon>Monogononta</taxon>
        <taxon>Pseudotrocha</taxon>
        <taxon>Ploima</taxon>
        <taxon>Brachionidae</taxon>
        <taxon>Brachionus</taxon>
    </lineage>
</organism>
<protein>
    <submittedName>
        <fullName evidence="1">Uncharacterized protein</fullName>
    </submittedName>
</protein>
<evidence type="ECO:0000313" key="1">
    <source>
        <dbReference type="EMBL" id="RNA19692.1"/>
    </source>
</evidence>
<comment type="caution">
    <text evidence="1">The sequence shown here is derived from an EMBL/GenBank/DDBJ whole genome shotgun (WGS) entry which is preliminary data.</text>
</comment>
<dbReference type="EMBL" id="REGN01003995">
    <property type="protein sequence ID" value="RNA19692.1"/>
    <property type="molecule type" value="Genomic_DNA"/>
</dbReference>
<dbReference type="Proteomes" id="UP000276133">
    <property type="component" value="Unassembled WGS sequence"/>
</dbReference>
<sequence>MKNKKKSIFLSVFLNIKKKTFFICMLMKNMLFHNFRDLYKFFTADFTWPPKWPSVLSLAVHLAVRLCFGRPTSRSKFLAAGLAAKVAALFWPRSDRPGLAAAQHY</sequence>
<keyword evidence="2" id="KW-1185">Reference proteome</keyword>
<evidence type="ECO:0000313" key="2">
    <source>
        <dbReference type="Proteomes" id="UP000276133"/>
    </source>
</evidence>